<evidence type="ECO:0000256" key="2">
    <source>
        <dbReference type="ARBA" id="ARBA00022746"/>
    </source>
</evidence>
<evidence type="ECO:0000256" key="3">
    <source>
        <dbReference type="ARBA" id="ARBA00023027"/>
    </source>
</evidence>
<keyword evidence="2" id="KW-0125">Carotenoid biosynthesis</keyword>
<protein>
    <submittedName>
        <fullName evidence="4">Lycopene beta-cyclase</fullName>
        <ecNumber evidence="4">5.5.1.19</ecNumber>
    </submittedName>
</protein>
<evidence type="ECO:0000313" key="4">
    <source>
        <dbReference type="EMBL" id="MBP2478732.1"/>
    </source>
</evidence>
<organism evidence="4 5">
    <name type="scientific">Crossiella equi</name>
    <dbReference type="NCBI Taxonomy" id="130796"/>
    <lineage>
        <taxon>Bacteria</taxon>
        <taxon>Bacillati</taxon>
        <taxon>Actinomycetota</taxon>
        <taxon>Actinomycetes</taxon>
        <taxon>Pseudonocardiales</taxon>
        <taxon>Pseudonocardiaceae</taxon>
        <taxon>Crossiella</taxon>
    </lineage>
</organism>
<keyword evidence="3" id="KW-0520">NAD</keyword>
<evidence type="ECO:0000313" key="5">
    <source>
        <dbReference type="Proteomes" id="UP001519363"/>
    </source>
</evidence>
<dbReference type="Proteomes" id="UP001519363">
    <property type="component" value="Unassembled WGS sequence"/>
</dbReference>
<keyword evidence="5" id="KW-1185">Reference proteome</keyword>
<dbReference type="PANTHER" id="PTHR39757:SF5">
    <property type="entry name" value="OS02G0190600 PROTEIN"/>
    <property type="match status" value="1"/>
</dbReference>
<dbReference type="EMBL" id="JAGIOO010000001">
    <property type="protein sequence ID" value="MBP2478732.1"/>
    <property type="molecule type" value="Genomic_DNA"/>
</dbReference>
<dbReference type="InterPro" id="IPR036188">
    <property type="entry name" value="FAD/NAD-bd_sf"/>
</dbReference>
<dbReference type="Gene3D" id="3.50.50.60">
    <property type="entry name" value="FAD/NAD(P)-binding domain"/>
    <property type="match status" value="1"/>
</dbReference>
<dbReference type="GO" id="GO:0016853">
    <property type="term" value="F:isomerase activity"/>
    <property type="evidence" value="ECO:0007669"/>
    <property type="project" value="UniProtKB-KW"/>
</dbReference>
<dbReference type="NCBIfam" id="TIGR01790">
    <property type="entry name" value="carotene-cycl"/>
    <property type="match status" value="1"/>
</dbReference>
<comment type="caution">
    <text evidence="4">The sequence shown here is derived from an EMBL/GenBank/DDBJ whole genome shotgun (WGS) entry which is preliminary data.</text>
</comment>
<dbReference type="InterPro" id="IPR010108">
    <property type="entry name" value="Lycopene_cyclase_b/e"/>
</dbReference>
<dbReference type="SUPFAM" id="SSF51905">
    <property type="entry name" value="FAD/NAD(P)-binding domain"/>
    <property type="match status" value="1"/>
</dbReference>
<dbReference type="PANTHER" id="PTHR39757">
    <property type="match status" value="1"/>
</dbReference>
<proteinExistence type="inferred from homology"/>
<dbReference type="RefSeq" id="WP_086781811.1">
    <property type="nucleotide sequence ID" value="NZ_JAGIOO010000001.1"/>
</dbReference>
<dbReference type="Pfam" id="PF05834">
    <property type="entry name" value="Lycopene_cycl"/>
    <property type="match status" value="1"/>
</dbReference>
<dbReference type="EC" id="5.5.1.19" evidence="4"/>
<sequence length="389" mass="41190">MDVQDVLVVGGGPAGFALAGACARLGLRTTVLDPAPGRPWRQTYAAWTDELPPDLPPTVLAGIPARTVAVARTRFELTRQYALLDNVALRAHLAHPSLEVRQGSAVTVAHTCDGSLVQLAGGGTIGARLVVDASGDRRVLCGGRPKRPAAEQTALGVVLPAEVAAPLVTPGEAVFMDWRDASNGPSDWPTFLYAMPLRGGRVLLEETSLARRPGLGLPELRRKLVDRLAAHGISLSGNETEERVRFRVDDPLPNVRGLLPFGSAAGLIHPATGFSVATALSLAPRLAEVVHAALPAGPHAAAHAGWRVLWSPAAKAVHALRRSGLRVLLSLPPAEVPAFFELFFGMSAQLQQHYLSSREDVRGTAAAMAGLFRNAPWTTRTRMAFLGGL</sequence>
<reference evidence="4 5" key="1">
    <citation type="submission" date="2021-03" db="EMBL/GenBank/DDBJ databases">
        <title>Sequencing the genomes of 1000 actinobacteria strains.</title>
        <authorList>
            <person name="Klenk H.-P."/>
        </authorList>
    </citation>
    <scope>NUCLEOTIDE SEQUENCE [LARGE SCALE GENOMIC DNA]</scope>
    <source>
        <strain evidence="4 5">DSM 44580</strain>
    </source>
</reference>
<gene>
    <name evidence="4" type="ORF">JOF53_007604</name>
</gene>
<comment type="similarity">
    <text evidence="1">Belongs to the lycopene cyclase family.</text>
</comment>
<evidence type="ECO:0000256" key="1">
    <source>
        <dbReference type="ARBA" id="ARBA00006599"/>
    </source>
</evidence>
<keyword evidence="4" id="KW-0413">Isomerase</keyword>
<name>A0ABS5AQ86_9PSEU</name>
<accession>A0ABS5AQ86</accession>